<dbReference type="AlphaFoldDB" id="A0A410G983"/>
<dbReference type="RefSeq" id="WP_128353925.1">
    <property type="nucleotide sequence ID" value="NZ_CP022987.1"/>
</dbReference>
<keyword evidence="1" id="KW-0732">Signal</keyword>
<dbReference type="Proteomes" id="UP000283474">
    <property type="component" value="Chromosome"/>
</dbReference>
<gene>
    <name evidence="3" type="ORF">CKA81_02700</name>
</gene>
<dbReference type="EMBL" id="CP022987">
    <property type="protein sequence ID" value="QAA92872.1"/>
    <property type="molecule type" value="Genomic_DNA"/>
</dbReference>
<feature type="domain" description="DUF4168" evidence="2">
    <location>
        <begin position="46"/>
        <end position="122"/>
    </location>
</feature>
<evidence type="ECO:0000313" key="3">
    <source>
        <dbReference type="EMBL" id="QAA92872.1"/>
    </source>
</evidence>
<dbReference type="OrthoDB" id="6900175at2"/>
<dbReference type="KEGG" id="pus:CKA81_02700"/>
<reference evidence="3 4" key="1">
    <citation type="submission" date="2017-08" db="EMBL/GenBank/DDBJ databases">
        <authorList>
            <person name="Park S.-J."/>
            <person name="Kim H."/>
        </authorList>
    </citation>
    <scope>NUCLEOTIDE SEQUENCE [LARGE SCALE GENOMIC DNA]</scope>
    <source>
        <strain evidence="4">ye3</strain>
    </source>
</reference>
<evidence type="ECO:0000259" key="2">
    <source>
        <dbReference type="Pfam" id="PF13767"/>
    </source>
</evidence>
<protein>
    <recommendedName>
        <fullName evidence="2">DUF4168 domain-containing protein</fullName>
    </recommendedName>
</protein>
<name>A0A410G983_9BURK</name>
<dbReference type="InterPro" id="IPR025433">
    <property type="entry name" value="DUF4168"/>
</dbReference>
<keyword evidence="4" id="KW-1185">Reference proteome</keyword>
<proteinExistence type="predicted"/>
<organism evidence="3 4">
    <name type="scientific">Pollutimonas thiosulfatoxidans</name>
    <dbReference type="NCBI Taxonomy" id="2028345"/>
    <lineage>
        <taxon>Bacteria</taxon>
        <taxon>Pseudomonadati</taxon>
        <taxon>Pseudomonadota</taxon>
        <taxon>Betaproteobacteria</taxon>
        <taxon>Burkholderiales</taxon>
        <taxon>Alcaligenaceae</taxon>
        <taxon>Pollutimonas</taxon>
    </lineage>
</organism>
<accession>A0A410G983</accession>
<feature type="signal peptide" evidence="1">
    <location>
        <begin position="1"/>
        <end position="25"/>
    </location>
</feature>
<evidence type="ECO:0000313" key="4">
    <source>
        <dbReference type="Proteomes" id="UP000283474"/>
    </source>
</evidence>
<sequence length="127" mass="13570">MQKPILTAVAAGLLTLGLAAGSASAQQAPAQAQPAAPMNVPTPDYSNAQLERFVSASKKVAMISQEYTPKLEASTDDATKNKVFQEADAKMVKAVHEEGMTVDQFNGINMALQRDPELIKRVQEVAK</sequence>
<evidence type="ECO:0000256" key="1">
    <source>
        <dbReference type="SAM" id="SignalP"/>
    </source>
</evidence>
<feature type="chain" id="PRO_5019273134" description="DUF4168 domain-containing protein" evidence="1">
    <location>
        <begin position="26"/>
        <end position="127"/>
    </location>
</feature>
<dbReference type="Pfam" id="PF13767">
    <property type="entry name" value="DUF4168"/>
    <property type="match status" value="1"/>
</dbReference>